<dbReference type="InterPro" id="IPR045107">
    <property type="entry name" value="SAC3/GANP/THP3"/>
</dbReference>
<sequence length="956" mass="106579">MDNGLFSGFGSQSSSFPKPNLFSETVKNERVGLFNNISENSSTGGLFASSNLSAAPNGLFGLSTRDSTGKSGQTISLEEPKFEIEDSESYAIDLTSDNASDDQPSSFQLLPESNNESGKSALFSYLPSHSSINNASKGDFFSGFARSENSSVKNIAPSTNLFIGFDKTPQNKSQSSSTCYNPSGTGSMVSQKQLLSGSDLNAKKGAHVLFDQSYLQQKANPPFSSIKKSSSVPSFTSSDESTHERATTIQQRLTILEAKDKAEHKRRQAVSLPINPSNDASKFKQVTIGNCPDMCPETERYLREFRHRVSLFETPQNEANSGSGAFFQMDHTRAVKDYSRSAADQAEPLPWELRPPEVLDRTMNYLLAAIADRPEKEGGENLWKPWYEFLWTRTRAIRKDITQQRLCSPTIVSIVEKITRFHIFCAARLVDQSLDAFDPRINSENLTQCLQTLKELYSDIQSSAGSNAMVKLCPREAEFRAYMILMKLNECSVLEPQYTDWVFFACSQIGSTNSHSHMSVYLCSEVQKFPEAVRKSPEVQFAISVHSAVAERNHVRFFRLIRQANCLTACLLHRYFGQVRSHALLALSSAFLGHPRHEVIYPLFKFVHQLGFESSEDAQEFCEHWGVFVSNEVVVFSRNSPPREPELAWKERRSPKLIEGKRKGRSLCDLFNGGQLDSAFEKPEPVHSSFDVDGNLLPIQVIQQSPFCPSSNKTNSPIVHSNDASNDNEKEVIDLSVEEGQENEGADGYQFVDNCDEENGSQEDDPQPSPVQFSRPTFQWHSPFSTTSDITKPPIVPSSTEVIDVESDYKASEGNIVHKSSFSFTDCAIITETVDSVTEDLIDETAHQLTRQICSEEIGQRLSLCSSIVEEIADEVLQSFLQSALREVIHATIGDISIRVSSSSLSLLVGFSRRKEKHSSPTVIFFGDCRRVKLKISSLYLGRRVAIAEEELKTLH</sequence>
<dbReference type="Gene3D" id="1.25.40.990">
    <property type="match status" value="1"/>
</dbReference>
<reference evidence="5" key="1">
    <citation type="submission" date="2017-02" db="UniProtKB">
        <authorList>
            <consortium name="WormBaseParasite"/>
        </authorList>
    </citation>
    <scope>IDENTIFICATION</scope>
</reference>
<dbReference type="STRING" id="102285.A0A0R3TRX5"/>
<feature type="region of interest" description="Disordered" evidence="1">
    <location>
        <begin position="1"/>
        <end position="20"/>
    </location>
</feature>
<proteinExistence type="predicted"/>
<dbReference type="InterPro" id="IPR005062">
    <property type="entry name" value="SAC3/GANP/THP3_conserved"/>
</dbReference>
<dbReference type="Pfam" id="PF03399">
    <property type="entry name" value="SAC3_GANP"/>
    <property type="match status" value="1"/>
</dbReference>
<feature type="region of interest" description="Disordered" evidence="1">
    <location>
        <begin position="739"/>
        <end position="795"/>
    </location>
</feature>
<reference evidence="3 4" key="2">
    <citation type="submission" date="2018-11" db="EMBL/GenBank/DDBJ databases">
        <authorList>
            <consortium name="Pathogen Informatics"/>
        </authorList>
    </citation>
    <scope>NUCLEOTIDE SEQUENCE [LARGE SCALE GENOMIC DNA]</scope>
</reference>
<organism evidence="5">
    <name type="scientific">Rodentolepis nana</name>
    <name type="common">Dwarf tapeworm</name>
    <name type="synonym">Hymenolepis nana</name>
    <dbReference type="NCBI Taxonomy" id="102285"/>
    <lineage>
        <taxon>Eukaryota</taxon>
        <taxon>Metazoa</taxon>
        <taxon>Spiralia</taxon>
        <taxon>Lophotrochozoa</taxon>
        <taxon>Platyhelminthes</taxon>
        <taxon>Cestoda</taxon>
        <taxon>Eucestoda</taxon>
        <taxon>Cyclophyllidea</taxon>
        <taxon>Hymenolepididae</taxon>
        <taxon>Rodentolepis</taxon>
    </lineage>
</organism>
<dbReference type="WBParaSite" id="HNAJ_0001036601-mRNA-1">
    <property type="protein sequence ID" value="HNAJ_0001036601-mRNA-1"/>
    <property type="gene ID" value="HNAJ_0001036601"/>
</dbReference>
<accession>A0A0R3TRX5</accession>
<dbReference type="OrthoDB" id="21502at2759"/>
<protein>
    <submittedName>
        <fullName evidence="5">SAC3_GANP domain-containing protein</fullName>
    </submittedName>
</protein>
<evidence type="ECO:0000313" key="3">
    <source>
        <dbReference type="EMBL" id="VDO07779.1"/>
    </source>
</evidence>
<evidence type="ECO:0000313" key="4">
    <source>
        <dbReference type="Proteomes" id="UP000278807"/>
    </source>
</evidence>
<feature type="region of interest" description="Disordered" evidence="1">
    <location>
        <begin position="167"/>
        <end position="190"/>
    </location>
</feature>
<dbReference type="Proteomes" id="UP000278807">
    <property type="component" value="Unassembled WGS sequence"/>
</dbReference>
<feature type="compositionally biased region" description="Polar residues" evidence="1">
    <location>
        <begin position="168"/>
        <end position="190"/>
    </location>
</feature>
<dbReference type="PANTHER" id="PTHR12436:SF3">
    <property type="entry name" value="GERMINAL-CENTER ASSOCIATED NUCLEAR PROTEIN"/>
    <property type="match status" value="1"/>
</dbReference>
<evidence type="ECO:0000256" key="1">
    <source>
        <dbReference type="SAM" id="MobiDB-lite"/>
    </source>
</evidence>
<name>A0A0R3TRX5_RODNA</name>
<feature type="region of interest" description="Disordered" evidence="1">
    <location>
        <begin position="708"/>
        <end position="727"/>
    </location>
</feature>
<feature type="compositionally biased region" description="Acidic residues" evidence="1">
    <location>
        <begin position="754"/>
        <end position="766"/>
    </location>
</feature>
<dbReference type="EMBL" id="UZAE01013005">
    <property type="protein sequence ID" value="VDO07779.1"/>
    <property type="molecule type" value="Genomic_DNA"/>
</dbReference>
<feature type="compositionally biased region" description="Polar residues" evidence="1">
    <location>
        <begin position="708"/>
        <end position="725"/>
    </location>
</feature>
<dbReference type="AlphaFoldDB" id="A0A0R3TRX5"/>
<dbReference type="GO" id="GO:0070390">
    <property type="term" value="C:transcription export complex 2"/>
    <property type="evidence" value="ECO:0007669"/>
    <property type="project" value="TreeGrafter"/>
</dbReference>
<evidence type="ECO:0000259" key="2">
    <source>
        <dbReference type="Pfam" id="PF03399"/>
    </source>
</evidence>
<gene>
    <name evidence="3" type="ORF">HNAJ_LOCUS10361</name>
</gene>
<keyword evidence="4" id="KW-1185">Reference proteome</keyword>
<feature type="compositionally biased region" description="Low complexity" evidence="1">
    <location>
        <begin position="224"/>
        <end position="239"/>
    </location>
</feature>
<feature type="compositionally biased region" description="Polar residues" evidence="1">
    <location>
        <begin position="770"/>
        <end position="790"/>
    </location>
</feature>
<feature type="domain" description="SAC3/GANP/THP3 conserved" evidence="2">
    <location>
        <begin position="294"/>
        <end position="630"/>
    </location>
</feature>
<dbReference type="GO" id="GO:0005737">
    <property type="term" value="C:cytoplasm"/>
    <property type="evidence" value="ECO:0007669"/>
    <property type="project" value="TreeGrafter"/>
</dbReference>
<feature type="compositionally biased region" description="Low complexity" evidence="1">
    <location>
        <begin position="1"/>
        <end position="16"/>
    </location>
</feature>
<evidence type="ECO:0000313" key="5">
    <source>
        <dbReference type="WBParaSite" id="HNAJ_0001036601-mRNA-1"/>
    </source>
</evidence>
<feature type="region of interest" description="Disordered" evidence="1">
    <location>
        <begin position="222"/>
        <end position="246"/>
    </location>
</feature>
<dbReference type="PANTHER" id="PTHR12436">
    <property type="entry name" value="80 KDA MCM3-ASSOCIATED PROTEIN"/>
    <property type="match status" value="1"/>
</dbReference>
<dbReference type="GO" id="GO:0006406">
    <property type="term" value="P:mRNA export from nucleus"/>
    <property type="evidence" value="ECO:0007669"/>
    <property type="project" value="TreeGrafter"/>
</dbReference>